<dbReference type="RefSeq" id="WP_006839223.1">
    <property type="nucleotide sequence ID" value="NZ_GG667191.1"/>
</dbReference>
<protein>
    <submittedName>
        <fullName evidence="1">Uncharacterized protein</fullName>
    </submittedName>
</protein>
<keyword evidence="2" id="KW-1185">Reference proteome</keyword>
<evidence type="ECO:0000313" key="2">
    <source>
        <dbReference type="Proteomes" id="UP000006196"/>
    </source>
</evidence>
<name>C0XU10_CORLD</name>
<accession>C0XU10</accession>
<dbReference type="EMBL" id="ACHJ01000159">
    <property type="protein sequence ID" value="EEI16272.1"/>
    <property type="molecule type" value="Genomic_DNA"/>
</dbReference>
<organism evidence="1 2">
    <name type="scientific">Corynebacterium lipophiloflavum (strain ATCC 700352 / DSM 44291 / CCUG 37336 / JCM 10383 / DMMZ 1944)</name>
    <dbReference type="NCBI Taxonomy" id="525263"/>
    <lineage>
        <taxon>Bacteria</taxon>
        <taxon>Bacillati</taxon>
        <taxon>Actinomycetota</taxon>
        <taxon>Actinomycetes</taxon>
        <taxon>Mycobacteriales</taxon>
        <taxon>Corynebacteriaceae</taxon>
        <taxon>Corynebacterium</taxon>
    </lineage>
</organism>
<evidence type="ECO:0000313" key="1">
    <source>
        <dbReference type="EMBL" id="EEI16272.1"/>
    </source>
</evidence>
<dbReference type="eggNOG" id="ENOG502ZJCX">
    <property type="taxonomic scope" value="Bacteria"/>
</dbReference>
<reference evidence="1" key="1">
    <citation type="submission" date="2009-01" db="EMBL/GenBank/DDBJ databases">
        <authorList>
            <person name="Qin X."/>
            <person name="Bachman B."/>
            <person name="Battles P."/>
            <person name="Bell A."/>
            <person name="Bess C."/>
            <person name="Bickham C."/>
            <person name="Chaboub L."/>
            <person name="Chen D."/>
            <person name="Coyle M."/>
            <person name="Deiros D.R."/>
            <person name="Dinh H."/>
            <person name="Forbes L."/>
            <person name="Fowler G."/>
            <person name="Francisco L."/>
            <person name="Fu Q."/>
            <person name="Gubbala S."/>
            <person name="Hale W."/>
            <person name="Han Y."/>
            <person name="Hemphill L."/>
            <person name="Highlander S.K."/>
            <person name="Hirani K."/>
            <person name="Hogues M."/>
            <person name="Jackson L."/>
            <person name="Jakkamsetti A."/>
            <person name="Javaid M."/>
            <person name="Jiang H."/>
            <person name="Korchina V."/>
            <person name="Kovar C."/>
            <person name="Lara F."/>
            <person name="Lee S."/>
            <person name="Mata R."/>
            <person name="Mathew T."/>
            <person name="Moen C."/>
            <person name="Morales K."/>
            <person name="Munidasa M."/>
            <person name="Nazareth L."/>
            <person name="Ngo R."/>
            <person name="Nguyen L."/>
            <person name="Okwuonu G."/>
            <person name="Ongeri F."/>
            <person name="Patil S."/>
            <person name="Petrosino J."/>
            <person name="Pham C."/>
            <person name="Pham P."/>
            <person name="Pu L.-L."/>
            <person name="Puazo M."/>
            <person name="Raj R."/>
            <person name="Reid J."/>
            <person name="Rouhana J."/>
            <person name="Saada N."/>
            <person name="Shang Y."/>
            <person name="Simmons D."/>
            <person name="Thornton R."/>
            <person name="Warren J."/>
            <person name="Weissenberger G."/>
            <person name="Zhang J."/>
            <person name="Zhang L."/>
            <person name="Zhou C."/>
            <person name="Zhu D."/>
            <person name="Muzny D."/>
            <person name="Worley K."/>
            <person name="Gibbs R."/>
        </authorList>
    </citation>
    <scope>NUCLEOTIDE SEQUENCE [LARGE SCALE GENOMIC DNA]</scope>
    <source>
        <strain evidence="1">DSM 44291</strain>
    </source>
</reference>
<gene>
    <name evidence="1" type="ORF">HMPREF0298_1930</name>
</gene>
<proteinExistence type="predicted"/>
<dbReference type="HOGENOM" id="CLU_1494764_0_0_11"/>
<dbReference type="AlphaFoldDB" id="C0XU10"/>
<dbReference type="STRING" id="525263.HMPREF0298_1930"/>
<dbReference type="Proteomes" id="UP000006196">
    <property type="component" value="Unassembled WGS sequence"/>
</dbReference>
<dbReference type="OrthoDB" id="3838020at2"/>
<sequence>MDVDPDHGLTPNPDVAVPVSQDDINLAVETLRDLAGWHVWPIRSDTVTVDTAGDSVIFLPTLRLLDVTSVEVDGTPVPLDSIEWSESGMIRFKQRPRRGFRRVTATIRHGFESTPLTAVAMHMASRSKQPGTNMAVGGISVGAPGAMTPQSSEWRLLDRYKLGPMP</sequence>
<comment type="caution">
    <text evidence="1">The sequence shown here is derived from an EMBL/GenBank/DDBJ whole genome shotgun (WGS) entry which is preliminary data.</text>
</comment>